<gene>
    <name evidence="3" type="ORF">CUROG_09675</name>
</gene>
<dbReference type="EMBL" id="CP045032">
    <property type="protein sequence ID" value="QFQ03276.1"/>
    <property type="molecule type" value="Genomic_DNA"/>
</dbReference>
<dbReference type="KEGG" id="cuo:CUROG_09675"/>
<dbReference type="PANTHER" id="PTHR30486:SF6">
    <property type="entry name" value="TYPE IV PILUS RETRACTATION ATPASE PILT"/>
    <property type="match status" value="1"/>
</dbReference>
<evidence type="ECO:0000256" key="1">
    <source>
        <dbReference type="ARBA" id="ARBA00006611"/>
    </source>
</evidence>
<dbReference type="Gene3D" id="3.40.50.300">
    <property type="entry name" value="P-loop containing nucleotide triphosphate hydrolases"/>
    <property type="match status" value="1"/>
</dbReference>
<dbReference type="CDD" id="cd01130">
    <property type="entry name" value="VirB11-like_ATPase"/>
    <property type="match status" value="1"/>
</dbReference>
<dbReference type="OrthoDB" id="9810761at2"/>
<dbReference type="PANTHER" id="PTHR30486">
    <property type="entry name" value="TWITCHING MOTILITY PROTEIN PILT"/>
    <property type="match status" value="1"/>
</dbReference>
<dbReference type="AlphaFoldDB" id="A0A5J6Z8J5"/>
<dbReference type="InterPro" id="IPR050921">
    <property type="entry name" value="T4SS_GSP_E_ATPase"/>
</dbReference>
<accession>A0A5J6Z8J5</accession>
<dbReference type="InterPro" id="IPR001482">
    <property type="entry name" value="T2SS/T4SS_dom"/>
</dbReference>
<dbReference type="InterPro" id="IPR027417">
    <property type="entry name" value="P-loop_NTPase"/>
</dbReference>
<dbReference type="Proteomes" id="UP000326711">
    <property type="component" value="Chromosome"/>
</dbReference>
<evidence type="ECO:0000313" key="3">
    <source>
        <dbReference type="EMBL" id="QFQ03276.1"/>
    </source>
</evidence>
<name>A0A5J6Z8J5_9CORY</name>
<proteinExistence type="inferred from homology"/>
<dbReference type="Pfam" id="PF00437">
    <property type="entry name" value="T2SSE"/>
    <property type="match status" value="1"/>
</dbReference>
<organism evidence="3 4">
    <name type="scientific">Corynebacterium urogenitale</name>
    <dbReference type="NCBI Taxonomy" id="2487892"/>
    <lineage>
        <taxon>Bacteria</taxon>
        <taxon>Bacillati</taxon>
        <taxon>Actinomycetota</taxon>
        <taxon>Actinomycetes</taxon>
        <taxon>Mycobacteriales</taxon>
        <taxon>Corynebacteriaceae</taxon>
        <taxon>Corynebacterium</taxon>
    </lineage>
</organism>
<evidence type="ECO:0000313" key="4">
    <source>
        <dbReference type="Proteomes" id="UP000326711"/>
    </source>
</evidence>
<comment type="similarity">
    <text evidence="1">Belongs to the GSP E family.</text>
</comment>
<keyword evidence="4" id="KW-1185">Reference proteome</keyword>
<evidence type="ECO:0000259" key="2">
    <source>
        <dbReference type="Pfam" id="PF00437"/>
    </source>
</evidence>
<protein>
    <submittedName>
        <fullName evidence="3">Conjugal transfer protein</fullName>
    </submittedName>
</protein>
<dbReference type="SUPFAM" id="SSF52540">
    <property type="entry name" value="P-loop containing nucleoside triphosphate hydrolases"/>
    <property type="match status" value="1"/>
</dbReference>
<sequence>MNLMAAIGQLTKKRAEDDEWWETGDGEEDLTSAVRHVMAEKGIVHPEIDDVVDALTAFEQQVIGEQVIGEEESEAGNAYDRVSQARRIERALSGLGALTDWLTCEGVTDLLVNPNGDVYLDRGYGLHAVCCHQFTPEQLRAMAVELATQCGARLDDASPFADGVLTRLPRGVWGDALRIHVALSPPVDGGACISVRVLHRDSFSLAGLRDVHMYSREVEQVLEGLVAARRNILISGGTGTGKSTLLKALIDQCGLEQRLLIVEDTPELLPQHSNHVKLVTRRANADGSGEIAMRDLMKQALRMRPDRVVIGEVRGAEIADLLVALNTGHAGSAGTIHANSTEAVPGRLMALGAMAGMSPAAVAQQVTDGVEVVLHLERTAVGRRLAQISTFSLEDGALHVRTVWDGEPCAGWEEFVRDVACLPTMAKVPA</sequence>
<dbReference type="Gene3D" id="3.30.450.90">
    <property type="match status" value="1"/>
</dbReference>
<reference evidence="4" key="1">
    <citation type="submission" date="2019-10" db="EMBL/GenBank/DDBJ databases">
        <title>Complete genome sequence of Corynebacterium urogenitalis DSM 108747, isolated from the genital tract of a cow.</title>
        <authorList>
            <person name="Ruckert C."/>
            <person name="Ballas P."/>
            <person name="Wagener K."/>
            <person name="Drillich M."/>
            <person name="Kaempfer P."/>
            <person name="Busse H.-J."/>
            <person name="Ehling-Schulz M."/>
        </authorList>
    </citation>
    <scope>NUCLEOTIDE SEQUENCE [LARGE SCALE GENOMIC DNA]</scope>
    <source>
        <strain evidence="4">LMM 1652</strain>
    </source>
</reference>
<dbReference type="RefSeq" id="WP_151903531.1">
    <property type="nucleotide sequence ID" value="NZ_CP045032.1"/>
</dbReference>
<dbReference type="GO" id="GO:0016887">
    <property type="term" value="F:ATP hydrolysis activity"/>
    <property type="evidence" value="ECO:0007669"/>
    <property type="project" value="InterPro"/>
</dbReference>
<feature type="domain" description="Bacterial type II secretion system protein E" evidence="2">
    <location>
        <begin position="174"/>
        <end position="374"/>
    </location>
</feature>